<dbReference type="Pfam" id="PF13837">
    <property type="entry name" value="Myb_DNA-bind_4"/>
    <property type="match status" value="1"/>
</dbReference>
<dbReference type="PANTHER" id="PTHR31692:SF2">
    <property type="entry name" value="EXPANSIN-LIKE B1"/>
    <property type="match status" value="1"/>
</dbReference>
<feature type="compositionally biased region" description="Polar residues" evidence="3">
    <location>
        <begin position="310"/>
        <end position="325"/>
    </location>
</feature>
<dbReference type="GO" id="GO:0009653">
    <property type="term" value="P:anatomical structure morphogenesis"/>
    <property type="evidence" value="ECO:0007669"/>
    <property type="project" value="UniProtKB-ARBA"/>
</dbReference>
<gene>
    <name evidence="6" type="ORF">F2Q69_00034340</name>
</gene>
<dbReference type="SUPFAM" id="SSF50685">
    <property type="entry name" value="Barwin-like endoglucanases"/>
    <property type="match status" value="1"/>
</dbReference>
<evidence type="ECO:0000313" key="7">
    <source>
        <dbReference type="Proteomes" id="UP000712600"/>
    </source>
</evidence>
<dbReference type="InterPro" id="IPR007112">
    <property type="entry name" value="Expansin/allergen_DPBB_dom"/>
</dbReference>
<dbReference type="InterPro" id="IPR044822">
    <property type="entry name" value="Myb_DNA-bind_4"/>
</dbReference>
<dbReference type="InterPro" id="IPR009009">
    <property type="entry name" value="RlpA-like_DPBB"/>
</dbReference>
<keyword evidence="2" id="KW-0964">Secreted</keyword>
<dbReference type="AlphaFoldDB" id="A0A8S9SQK1"/>
<feature type="region of interest" description="Disordered" evidence="3">
    <location>
        <begin position="269"/>
        <end position="325"/>
    </location>
</feature>
<dbReference type="Proteomes" id="UP000712600">
    <property type="component" value="Unassembled WGS sequence"/>
</dbReference>
<feature type="domain" description="Expansin-like EG45" evidence="4">
    <location>
        <begin position="413"/>
        <end position="517"/>
    </location>
</feature>
<comment type="subcellular location">
    <subcellularLocation>
        <location evidence="1">Secreted</location>
    </subcellularLocation>
</comment>
<dbReference type="SMART" id="SM00837">
    <property type="entry name" value="DPBB_1"/>
    <property type="match status" value="1"/>
</dbReference>
<evidence type="ECO:0000256" key="3">
    <source>
        <dbReference type="SAM" id="MobiDB-lite"/>
    </source>
</evidence>
<evidence type="ECO:0000256" key="1">
    <source>
        <dbReference type="ARBA" id="ARBA00004613"/>
    </source>
</evidence>
<organism evidence="6 7">
    <name type="scientific">Brassica cretica</name>
    <name type="common">Mustard</name>
    <dbReference type="NCBI Taxonomy" id="69181"/>
    <lineage>
        <taxon>Eukaryota</taxon>
        <taxon>Viridiplantae</taxon>
        <taxon>Streptophyta</taxon>
        <taxon>Embryophyta</taxon>
        <taxon>Tracheophyta</taxon>
        <taxon>Spermatophyta</taxon>
        <taxon>Magnoliopsida</taxon>
        <taxon>eudicotyledons</taxon>
        <taxon>Gunneridae</taxon>
        <taxon>Pentapetalae</taxon>
        <taxon>rosids</taxon>
        <taxon>malvids</taxon>
        <taxon>Brassicales</taxon>
        <taxon>Brassicaceae</taxon>
        <taxon>Brassiceae</taxon>
        <taxon>Brassica</taxon>
    </lineage>
</organism>
<evidence type="ECO:0000256" key="2">
    <source>
        <dbReference type="ARBA" id="ARBA00022525"/>
    </source>
</evidence>
<dbReference type="InterPro" id="IPR005795">
    <property type="entry name" value="LolPI"/>
</dbReference>
<dbReference type="SUPFAM" id="SSF49590">
    <property type="entry name" value="PHL pollen allergen"/>
    <property type="match status" value="1"/>
</dbReference>
<dbReference type="InterPro" id="IPR007117">
    <property type="entry name" value="Expansin_CBD"/>
</dbReference>
<dbReference type="EMBL" id="QGKX02000004">
    <property type="protein sequence ID" value="KAF3602363.1"/>
    <property type="molecule type" value="Genomic_DNA"/>
</dbReference>
<evidence type="ECO:0000313" key="6">
    <source>
        <dbReference type="EMBL" id="KAF3602363.1"/>
    </source>
</evidence>
<dbReference type="PANTHER" id="PTHR31692">
    <property type="entry name" value="EXPANSIN-B3"/>
    <property type="match status" value="1"/>
</dbReference>
<dbReference type="Pfam" id="PF03330">
    <property type="entry name" value="DPBB_1"/>
    <property type="match status" value="1"/>
</dbReference>
<feature type="domain" description="Expansin-like CBD" evidence="5">
    <location>
        <begin position="531"/>
        <end position="613"/>
    </location>
</feature>
<sequence>MSTPDGSPVAMAVDPSTAVTVATTTTRRVPPPCWNDEETAALVNAYKDKWFALRRGNLRAADWDDVAAAVSSLHTLGGPAKSAIQCRHKIEKLRKRYRGEKQRSLNRPGKFSSSWDLFPILDAMEFAPVTPTAVEPYDPDLDNDDESNGLDGFRVRSKRSGKFDSPRDGFGVRSRSKSQMKMYGGFDLDHDSGGGFGLKRRYNGNPKVSGDFDADSDDEIVLVPKATRLKGSHGKPSSGEFGGGFPLKSFGDRSFASHGFKAKNFSKPEANFSPEMDYDDEFDEGFNPRIQHSRSSSRANGYGRKDGSYPRNNNTGVSNGYGSSSRFKHEQMNAAADVESDPIDEVVSSVKMLTEMFVRVENSKMEMMREMEKTRMEMELKHCQMMLESQQQIIGAFAEALSEKKSTNARRPGGACGYGEFGRDINNGEVSGVSSRLWNNGTGCGACYQVRCKIPPHCNEEGVYVVATDYGEGHGTDFVFSPKAYGRMARPGTEDQLYSFGVVDVEYQRVPCKYDGYNLVYKVHEKSYNPHYLAVFILYVGGVNDILAVEAWQEDCKEWRRMRRVFGAVHDLQNPPRGTLTLRFLVYGSAGINWIQSPNALPADWTAGATYNSNILLT</sequence>
<evidence type="ECO:0008006" key="8">
    <source>
        <dbReference type="Google" id="ProtNLM"/>
    </source>
</evidence>
<dbReference type="PRINTS" id="PR00829">
    <property type="entry name" value="LOLP1ALLERGN"/>
</dbReference>
<comment type="caution">
    <text evidence="6">The sequence shown here is derived from an EMBL/GenBank/DDBJ whole genome shotgun (WGS) entry which is preliminary data.</text>
</comment>
<dbReference type="InterPro" id="IPR036749">
    <property type="entry name" value="Expansin_CBD_sf"/>
</dbReference>
<dbReference type="Gene3D" id="1.10.10.60">
    <property type="entry name" value="Homeodomain-like"/>
    <property type="match status" value="1"/>
</dbReference>
<dbReference type="SMART" id="SM00595">
    <property type="entry name" value="MADF"/>
    <property type="match status" value="1"/>
</dbReference>
<evidence type="ECO:0000259" key="5">
    <source>
        <dbReference type="PROSITE" id="PS50843"/>
    </source>
</evidence>
<reference evidence="6" key="1">
    <citation type="submission" date="2019-12" db="EMBL/GenBank/DDBJ databases">
        <title>Genome sequencing and annotation of Brassica cretica.</title>
        <authorList>
            <person name="Studholme D.J."/>
            <person name="Sarris P."/>
        </authorList>
    </citation>
    <scope>NUCLEOTIDE SEQUENCE</scope>
    <source>
        <strain evidence="6">PFS-109/04</strain>
        <tissue evidence="6">Leaf</tissue>
    </source>
</reference>
<dbReference type="PROSITE" id="PS50842">
    <property type="entry name" value="EXPANSIN_EG45"/>
    <property type="match status" value="1"/>
</dbReference>
<proteinExistence type="predicted"/>
<accession>A0A8S9SQK1</accession>
<dbReference type="Gene3D" id="2.40.40.10">
    <property type="entry name" value="RlpA-like domain"/>
    <property type="match status" value="1"/>
</dbReference>
<feature type="region of interest" description="Disordered" evidence="3">
    <location>
        <begin position="139"/>
        <end position="176"/>
    </location>
</feature>
<dbReference type="PROSITE" id="PS50843">
    <property type="entry name" value="EXPANSIN_CBD"/>
    <property type="match status" value="1"/>
</dbReference>
<dbReference type="GO" id="GO:0005576">
    <property type="term" value="C:extracellular region"/>
    <property type="evidence" value="ECO:0007669"/>
    <property type="project" value="UniProtKB-SubCell"/>
</dbReference>
<evidence type="ECO:0000259" key="4">
    <source>
        <dbReference type="PROSITE" id="PS50842"/>
    </source>
</evidence>
<dbReference type="InterPro" id="IPR036908">
    <property type="entry name" value="RlpA-like_sf"/>
</dbReference>
<name>A0A8S9SQK1_BRACR</name>
<feature type="compositionally biased region" description="Acidic residues" evidence="3">
    <location>
        <begin position="139"/>
        <end position="148"/>
    </location>
</feature>
<dbReference type="Pfam" id="PF01357">
    <property type="entry name" value="Expansin_C"/>
    <property type="match status" value="1"/>
</dbReference>
<protein>
    <recommendedName>
        <fullName evidence="8">Myb-like domain-containing protein</fullName>
    </recommendedName>
</protein>
<dbReference type="Gene3D" id="2.60.40.760">
    <property type="entry name" value="Expansin, cellulose-binding-like domain"/>
    <property type="match status" value="1"/>
</dbReference>